<feature type="transmembrane region" description="Helical" evidence="1">
    <location>
        <begin position="49"/>
        <end position="67"/>
    </location>
</feature>
<proteinExistence type="predicted"/>
<organism evidence="2 3">
    <name type="scientific">Solanum bulbocastanum</name>
    <name type="common">Wild potato</name>
    <dbReference type="NCBI Taxonomy" id="147425"/>
    <lineage>
        <taxon>Eukaryota</taxon>
        <taxon>Viridiplantae</taxon>
        <taxon>Streptophyta</taxon>
        <taxon>Embryophyta</taxon>
        <taxon>Tracheophyta</taxon>
        <taxon>Spermatophyta</taxon>
        <taxon>Magnoliopsida</taxon>
        <taxon>eudicotyledons</taxon>
        <taxon>Gunneridae</taxon>
        <taxon>Pentapetalae</taxon>
        <taxon>asterids</taxon>
        <taxon>lamiids</taxon>
        <taxon>Solanales</taxon>
        <taxon>Solanaceae</taxon>
        <taxon>Solanoideae</taxon>
        <taxon>Solaneae</taxon>
        <taxon>Solanum</taxon>
    </lineage>
</organism>
<dbReference type="PANTHER" id="PTHR33287:SF2">
    <property type="entry name" value="TRANSMEMBRANE PROTEIN"/>
    <property type="match status" value="1"/>
</dbReference>
<comment type="caution">
    <text evidence="2">The sequence shown here is derived from an EMBL/GenBank/DDBJ whole genome shotgun (WGS) entry which is preliminary data.</text>
</comment>
<keyword evidence="1" id="KW-1133">Transmembrane helix</keyword>
<reference evidence="2 3" key="1">
    <citation type="submission" date="2024-02" db="EMBL/GenBank/DDBJ databases">
        <title>de novo genome assembly of Solanum bulbocastanum strain 11H21.</title>
        <authorList>
            <person name="Hosaka A.J."/>
        </authorList>
    </citation>
    <scope>NUCLEOTIDE SEQUENCE [LARGE SCALE GENOMIC DNA]</scope>
    <source>
        <tissue evidence="2">Young leaves</tissue>
    </source>
</reference>
<keyword evidence="3" id="KW-1185">Reference proteome</keyword>
<dbReference type="AlphaFoldDB" id="A0AAN8TC02"/>
<feature type="transmembrane region" description="Helical" evidence="1">
    <location>
        <begin position="194"/>
        <end position="218"/>
    </location>
</feature>
<accession>A0AAN8TC02</accession>
<gene>
    <name evidence="2" type="ORF">RDI58_020392</name>
</gene>
<sequence length="250" mass="28703">MDHISRGGNARGATNIIDHNNARRQSTQEAMERLVDKYKERLQHLQNTVFQLANYYFVFQGVILASISQSSSLNCSNRWFLFTLTLFAAIINLYAIYSIGKKYIVTLTHYDIAWKEYNDLMFELSPRNRPNEQRVQNSYLSSSTLNSESVFFQTPQLPGLRSPHQFVGHQMNYECQVELNQQWEDPYTKIKRGICLAICLVLLGAFAGIILHGCWSILCKNDDKCSHNESASNCIKLCDISKCMTICSEF</sequence>
<evidence type="ECO:0000313" key="2">
    <source>
        <dbReference type="EMBL" id="KAK6782596.1"/>
    </source>
</evidence>
<evidence type="ECO:0000256" key="1">
    <source>
        <dbReference type="SAM" id="Phobius"/>
    </source>
</evidence>
<evidence type="ECO:0000313" key="3">
    <source>
        <dbReference type="Proteomes" id="UP001371456"/>
    </source>
</evidence>
<name>A0AAN8TC02_SOLBU</name>
<dbReference type="EMBL" id="JBANQN010000008">
    <property type="protein sequence ID" value="KAK6782596.1"/>
    <property type="molecule type" value="Genomic_DNA"/>
</dbReference>
<keyword evidence="1" id="KW-0812">Transmembrane</keyword>
<dbReference type="Proteomes" id="UP001371456">
    <property type="component" value="Unassembled WGS sequence"/>
</dbReference>
<feature type="transmembrane region" description="Helical" evidence="1">
    <location>
        <begin position="79"/>
        <end position="97"/>
    </location>
</feature>
<protein>
    <submittedName>
        <fullName evidence="2">Uncharacterized protein</fullName>
    </submittedName>
</protein>
<keyword evidence="1" id="KW-0472">Membrane</keyword>
<dbReference type="PANTHER" id="PTHR33287">
    <property type="entry name" value="OS03G0453550 PROTEIN"/>
    <property type="match status" value="1"/>
</dbReference>